<dbReference type="SUPFAM" id="SSF51338">
    <property type="entry name" value="Composite domain of metallo-dependent hydrolases"/>
    <property type="match status" value="1"/>
</dbReference>
<evidence type="ECO:0000313" key="3">
    <source>
        <dbReference type="Proteomes" id="UP000290191"/>
    </source>
</evidence>
<dbReference type="InterPro" id="IPR006680">
    <property type="entry name" value="Amidohydro-rel"/>
</dbReference>
<dbReference type="OrthoDB" id="9803027at2"/>
<dbReference type="NCBIfam" id="NF011984">
    <property type="entry name" value="PRK15446.1-5"/>
    <property type="match status" value="1"/>
</dbReference>
<dbReference type="InterPro" id="IPR051781">
    <property type="entry name" value="Metallo-dep_Hydrolase"/>
</dbReference>
<dbReference type="RefSeq" id="WP_129081596.1">
    <property type="nucleotide sequence ID" value="NZ_CP041070.1"/>
</dbReference>
<dbReference type="Gene3D" id="3.20.20.140">
    <property type="entry name" value="Metal-dependent hydrolases"/>
    <property type="match status" value="1"/>
</dbReference>
<dbReference type="Pfam" id="PF01979">
    <property type="entry name" value="Amidohydro_1"/>
    <property type="match status" value="1"/>
</dbReference>
<proteinExistence type="predicted"/>
<dbReference type="PIRSF" id="PIRSF038971">
    <property type="entry name" value="PhnM"/>
    <property type="match status" value="1"/>
</dbReference>
<dbReference type="Proteomes" id="UP000290191">
    <property type="component" value="Unassembled WGS sequence"/>
</dbReference>
<reference evidence="2 3" key="1">
    <citation type="submission" date="2017-10" db="EMBL/GenBank/DDBJ databases">
        <title>Genomics of the genus Arcobacter.</title>
        <authorList>
            <person name="Perez-Cataluna A."/>
            <person name="Figueras M.J."/>
        </authorList>
    </citation>
    <scope>NUCLEOTIDE SEQUENCE [LARGE SCALE GENOMIC DNA]</scope>
    <source>
        <strain evidence="2 3">DSM 24636</strain>
    </source>
</reference>
<dbReference type="Gene3D" id="2.30.40.10">
    <property type="entry name" value="Urease, subunit C, domain 1"/>
    <property type="match status" value="1"/>
</dbReference>
<dbReference type="SUPFAM" id="SSF51556">
    <property type="entry name" value="Metallo-dependent hydrolases"/>
    <property type="match status" value="1"/>
</dbReference>
<dbReference type="PANTHER" id="PTHR43135:SF3">
    <property type="entry name" value="ALPHA-D-RIBOSE 1-METHYLPHOSPHONATE 5-TRIPHOSPHATE DIPHOSPHATASE"/>
    <property type="match status" value="1"/>
</dbReference>
<dbReference type="NCBIfam" id="NF011990">
    <property type="entry name" value="PRK15446.2-6"/>
    <property type="match status" value="1"/>
</dbReference>
<dbReference type="AlphaFoldDB" id="A0A4Q0Y2U4"/>
<dbReference type="PANTHER" id="PTHR43135">
    <property type="entry name" value="ALPHA-D-RIBOSE 1-METHYLPHOSPHONATE 5-TRIPHOSPHATE DIPHOSPHATASE"/>
    <property type="match status" value="1"/>
</dbReference>
<dbReference type="GO" id="GO:0019700">
    <property type="term" value="P:organic phosphonate catabolic process"/>
    <property type="evidence" value="ECO:0007669"/>
    <property type="project" value="InterPro"/>
</dbReference>
<dbReference type="InterPro" id="IPR032466">
    <property type="entry name" value="Metal_Hydrolase"/>
</dbReference>
<accession>A0A4Q0Y2U4</accession>
<evidence type="ECO:0000259" key="1">
    <source>
        <dbReference type="Pfam" id="PF01979"/>
    </source>
</evidence>
<sequence length="379" mass="42099">METILRSKNVLINENFIPADVVITGRVIDRIDEYGKNSIAVDLGDKKIVPGIVDLHSDAIEKEIEPRPNATFPLQLAVAELDKKLSMAGVTTMFHAIGFEENPKKRRSVDFAIKQIEEIYDANLNHLGVDNFIHARFELSSSEAVNPLKEVISKGMVKLLSLMDHSPGQGQFKSLDSFKNYYGKYYGLDEEDIKAVIDKKMNKNEEKIKELIEFAKEHKLTMLSHDDDCVEKLDTLLNLGVKISEFPLSLEVAKYAVNKGVATGMGAPNIVRGGSQSGNIAAIDLVKEGVCKYLCSDYHPTSMLQAVYRMQEDTSLDLAKGFSMITSTPAKYANLHDRGKLKAGKIADIIVIDDSFIPKVILTLKEGESIYNGIRGFKL</sequence>
<name>A0A4Q0Y2U4_9BACT</name>
<protein>
    <submittedName>
        <fullName evidence="2">Alpha-D-ribose 1-methylphosphonate 5-triphosphate diphosphatase</fullName>
    </submittedName>
</protein>
<comment type="caution">
    <text evidence="2">The sequence shown here is derived from an EMBL/GenBank/DDBJ whole genome shotgun (WGS) entry which is preliminary data.</text>
</comment>
<dbReference type="GO" id="GO:0016810">
    <property type="term" value="F:hydrolase activity, acting on carbon-nitrogen (but not peptide) bonds"/>
    <property type="evidence" value="ECO:0007669"/>
    <property type="project" value="InterPro"/>
</dbReference>
<dbReference type="EMBL" id="PDKO01000003">
    <property type="protein sequence ID" value="RXJ63534.1"/>
    <property type="molecule type" value="Genomic_DNA"/>
</dbReference>
<organism evidence="2 3">
    <name type="scientific">Halarcobacter anaerophilus</name>
    <dbReference type="NCBI Taxonomy" id="877500"/>
    <lineage>
        <taxon>Bacteria</taxon>
        <taxon>Pseudomonadati</taxon>
        <taxon>Campylobacterota</taxon>
        <taxon>Epsilonproteobacteria</taxon>
        <taxon>Campylobacterales</taxon>
        <taxon>Arcobacteraceae</taxon>
        <taxon>Halarcobacter</taxon>
    </lineage>
</organism>
<dbReference type="InterPro" id="IPR011059">
    <property type="entry name" value="Metal-dep_hydrolase_composite"/>
</dbReference>
<dbReference type="InterPro" id="IPR012696">
    <property type="entry name" value="PhnM"/>
</dbReference>
<gene>
    <name evidence="2" type="ORF">CRV06_04910</name>
</gene>
<dbReference type="NCBIfam" id="NF011987">
    <property type="entry name" value="PRK15446.2-3"/>
    <property type="match status" value="1"/>
</dbReference>
<keyword evidence="3" id="KW-1185">Reference proteome</keyword>
<evidence type="ECO:0000313" key="2">
    <source>
        <dbReference type="EMBL" id="RXJ63534.1"/>
    </source>
</evidence>
<feature type="domain" description="Amidohydrolase-related" evidence="1">
    <location>
        <begin position="83"/>
        <end position="359"/>
    </location>
</feature>